<feature type="compositionally biased region" description="Polar residues" evidence="1">
    <location>
        <begin position="53"/>
        <end position="67"/>
    </location>
</feature>
<reference evidence="2" key="1">
    <citation type="submission" date="2021-03" db="EMBL/GenBank/DDBJ databases">
        <title>Draft genome sequence of rust myrtle Austropuccinia psidii MF-1, a brazilian biotype.</title>
        <authorList>
            <person name="Quecine M.C."/>
            <person name="Pachon D.M.R."/>
            <person name="Bonatelli M.L."/>
            <person name="Correr F.H."/>
            <person name="Franceschini L.M."/>
            <person name="Leite T.F."/>
            <person name="Margarido G.R.A."/>
            <person name="Almeida C.A."/>
            <person name="Ferrarezi J.A."/>
            <person name="Labate C.A."/>
        </authorList>
    </citation>
    <scope>NUCLEOTIDE SEQUENCE</scope>
    <source>
        <strain evidence="2">MF-1</strain>
    </source>
</reference>
<organism evidence="2 3">
    <name type="scientific">Austropuccinia psidii MF-1</name>
    <dbReference type="NCBI Taxonomy" id="1389203"/>
    <lineage>
        <taxon>Eukaryota</taxon>
        <taxon>Fungi</taxon>
        <taxon>Dikarya</taxon>
        <taxon>Basidiomycota</taxon>
        <taxon>Pucciniomycotina</taxon>
        <taxon>Pucciniomycetes</taxon>
        <taxon>Pucciniales</taxon>
        <taxon>Sphaerophragmiaceae</taxon>
        <taxon>Austropuccinia</taxon>
    </lineage>
</organism>
<sequence length="125" mass="14159">MANTTPESQLSTYDHIHRALGDYTGSVPEESPEGPSSQPNWTSGEVVSGRIENPSNVEETPSQTSTQGKKRRTHEEACLHHQQLEQDQIAKRQRRNNEQVNAEAQRLQQAEHCQALRNQERNCKS</sequence>
<keyword evidence="3" id="KW-1185">Reference proteome</keyword>
<comment type="caution">
    <text evidence="2">The sequence shown here is derived from an EMBL/GenBank/DDBJ whole genome shotgun (WGS) entry which is preliminary data.</text>
</comment>
<proteinExistence type="predicted"/>
<dbReference type="EMBL" id="AVOT02068127">
    <property type="protein sequence ID" value="MBW0559448.1"/>
    <property type="molecule type" value="Genomic_DNA"/>
</dbReference>
<evidence type="ECO:0000313" key="3">
    <source>
        <dbReference type="Proteomes" id="UP000765509"/>
    </source>
</evidence>
<name>A0A9Q3JAJ8_9BASI</name>
<feature type="region of interest" description="Disordered" evidence="1">
    <location>
        <begin position="1"/>
        <end position="105"/>
    </location>
</feature>
<protein>
    <submittedName>
        <fullName evidence="2">Uncharacterized protein</fullName>
    </submittedName>
</protein>
<evidence type="ECO:0000313" key="2">
    <source>
        <dbReference type="EMBL" id="MBW0559448.1"/>
    </source>
</evidence>
<accession>A0A9Q3JAJ8</accession>
<dbReference type="Proteomes" id="UP000765509">
    <property type="component" value="Unassembled WGS sequence"/>
</dbReference>
<feature type="compositionally biased region" description="Polar residues" evidence="1">
    <location>
        <begin position="1"/>
        <end position="12"/>
    </location>
</feature>
<gene>
    <name evidence="2" type="ORF">O181_099163</name>
</gene>
<evidence type="ECO:0000256" key="1">
    <source>
        <dbReference type="SAM" id="MobiDB-lite"/>
    </source>
</evidence>
<feature type="compositionally biased region" description="Basic and acidic residues" evidence="1">
    <location>
        <begin position="73"/>
        <end position="90"/>
    </location>
</feature>
<dbReference type="AlphaFoldDB" id="A0A9Q3JAJ8"/>